<keyword evidence="2" id="KW-1185">Reference proteome</keyword>
<dbReference type="Proteomes" id="UP001189616">
    <property type="component" value="Unassembled WGS sequence"/>
</dbReference>
<evidence type="ECO:0000313" key="2">
    <source>
        <dbReference type="Proteomes" id="UP001189616"/>
    </source>
</evidence>
<accession>A0ABN9INW9</accession>
<name>A0ABN9INW9_9RALS</name>
<proteinExistence type="predicted"/>
<gene>
    <name evidence="1" type="ORF">LMG7141_01948</name>
</gene>
<sequence>MTTLQQSRQYMKGAVFGRDFLRRTQADLKLHRHFEPKTLRWEYQIHVLDKSAEFQAGFLDAIGAYVLTTLEGVLVEPYRWNILRVLNTEGNEE</sequence>
<comment type="caution">
    <text evidence="1">The sequence shown here is derived from an EMBL/GenBank/DDBJ whole genome shotgun (WGS) entry which is preliminary data.</text>
</comment>
<reference evidence="1 2" key="1">
    <citation type="submission" date="2023-07" db="EMBL/GenBank/DDBJ databases">
        <authorList>
            <person name="Peeters C."/>
        </authorList>
    </citation>
    <scope>NUCLEOTIDE SEQUENCE [LARGE SCALE GENOMIC DNA]</scope>
    <source>
        <strain evidence="1 2">LMG 7141</strain>
    </source>
</reference>
<evidence type="ECO:0000313" key="1">
    <source>
        <dbReference type="EMBL" id="CAJ0787508.1"/>
    </source>
</evidence>
<dbReference type="EMBL" id="CATYWO010000002">
    <property type="protein sequence ID" value="CAJ0787508.1"/>
    <property type="molecule type" value="Genomic_DNA"/>
</dbReference>
<dbReference type="RefSeq" id="WP_316657364.1">
    <property type="nucleotide sequence ID" value="NZ_CATYWO010000002.1"/>
</dbReference>
<organism evidence="1 2">
    <name type="scientific">Ralstonia condita</name>
    <dbReference type="NCBI Taxonomy" id="3058600"/>
    <lineage>
        <taxon>Bacteria</taxon>
        <taxon>Pseudomonadati</taxon>
        <taxon>Pseudomonadota</taxon>
        <taxon>Betaproteobacteria</taxon>
        <taxon>Burkholderiales</taxon>
        <taxon>Burkholderiaceae</taxon>
        <taxon>Ralstonia</taxon>
    </lineage>
</organism>
<protein>
    <submittedName>
        <fullName evidence="1">Uncharacterized protein</fullName>
    </submittedName>
</protein>